<evidence type="ECO:0000256" key="8">
    <source>
        <dbReference type="ARBA" id="ARBA00011538"/>
    </source>
</evidence>
<feature type="domain" description="Histone H2A C-terminal" evidence="25">
    <location>
        <begin position="98"/>
        <end position="129"/>
    </location>
</feature>
<dbReference type="PANTHER" id="PTHR47945:SF5">
    <property type="entry name" value="CYTOCHROME P450 84A1-RELATED"/>
    <property type="match status" value="1"/>
</dbReference>
<dbReference type="AlphaFoldDB" id="A0A4Y7IZU9"/>
<evidence type="ECO:0000256" key="5">
    <source>
        <dbReference type="ARBA" id="ARBA00004286"/>
    </source>
</evidence>
<dbReference type="InterPro" id="IPR036396">
    <property type="entry name" value="Cyt_P450_sf"/>
</dbReference>
<keyword evidence="18" id="KW-0544">Nucleosome core</keyword>
<dbReference type="GO" id="GO:0030527">
    <property type="term" value="F:structural constituent of chromatin"/>
    <property type="evidence" value="ECO:0007669"/>
    <property type="project" value="InterPro"/>
</dbReference>
<comment type="catalytic activity">
    <reaction evidence="19">
        <text>(S)-N-methylcoclaurine + reduced [NADPH--hemoprotein reductase] + O2 = (S)-3'-hydroxy-N-methylcoclaurine + oxidized [NADPH--hemoprotein reductase] + H2O + H(+)</text>
        <dbReference type="Rhea" id="RHEA:16649"/>
        <dbReference type="Rhea" id="RHEA-COMP:11964"/>
        <dbReference type="Rhea" id="RHEA-COMP:11965"/>
        <dbReference type="ChEBI" id="CHEBI:15377"/>
        <dbReference type="ChEBI" id="CHEBI:15378"/>
        <dbReference type="ChEBI" id="CHEBI:15379"/>
        <dbReference type="ChEBI" id="CHEBI:57618"/>
        <dbReference type="ChEBI" id="CHEBI:57993"/>
        <dbReference type="ChEBI" id="CHEBI:58010"/>
        <dbReference type="ChEBI" id="CHEBI:58210"/>
        <dbReference type="EC" id="1.14.14.102"/>
    </reaction>
</comment>
<keyword evidence="13" id="KW-0560">Oxidoreductase</keyword>
<comment type="subcellular location">
    <subcellularLocation>
        <location evidence="5">Chromosome</location>
    </subcellularLocation>
    <subcellularLocation>
        <location evidence="4">Endoplasmic reticulum</location>
    </subcellularLocation>
    <subcellularLocation>
        <location evidence="3">Nucleus</location>
    </subcellularLocation>
</comment>
<evidence type="ECO:0000259" key="25">
    <source>
        <dbReference type="Pfam" id="PF16211"/>
    </source>
</evidence>
<evidence type="ECO:0000256" key="22">
    <source>
        <dbReference type="SAM" id="MobiDB-lite"/>
    </source>
</evidence>
<evidence type="ECO:0000256" key="9">
    <source>
        <dbReference type="ARBA" id="ARBA00022454"/>
    </source>
</evidence>
<dbReference type="InterPro" id="IPR000717">
    <property type="entry name" value="PCI_dom"/>
</dbReference>
<comment type="cofactor">
    <cofactor evidence="1">
        <name>heme</name>
        <dbReference type="ChEBI" id="CHEBI:30413"/>
    </cofactor>
</comment>
<dbReference type="SUPFAM" id="SSF47113">
    <property type="entry name" value="Histone-fold"/>
    <property type="match status" value="1"/>
</dbReference>
<evidence type="ECO:0000259" key="24">
    <source>
        <dbReference type="Pfam" id="PF01399"/>
    </source>
</evidence>
<comment type="similarity">
    <text evidence="6">Belongs to the cytochrome P450 family.</text>
</comment>
<keyword evidence="11" id="KW-0479">Metal-binding</keyword>
<dbReference type="InterPro" id="IPR009072">
    <property type="entry name" value="Histone-fold"/>
</dbReference>
<gene>
    <name evidence="26" type="ORF">C5167_012144</name>
</gene>
<feature type="domain" description="Core Histone H2A/H2B/H3" evidence="23">
    <location>
        <begin position="17"/>
        <end position="94"/>
    </location>
</feature>
<evidence type="ECO:0000256" key="21">
    <source>
        <dbReference type="ARBA" id="ARBA00066319"/>
    </source>
</evidence>
<evidence type="ECO:0000256" key="15">
    <source>
        <dbReference type="ARBA" id="ARBA00023033"/>
    </source>
</evidence>
<dbReference type="EMBL" id="CM010717">
    <property type="protein sequence ID" value="RZC53292.1"/>
    <property type="molecule type" value="Genomic_DNA"/>
</dbReference>
<keyword evidence="9" id="KW-0158">Chromosome</keyword>
<dbReference type="SUPFAM" id="SSF48264">
    <property type="entry name" value="Cytochrome P450"/>
    <property type="match status" value="1"/>
</dbReference>
<dbReference type="InterPro" id="IPR053062">
    <property type="entry name" value="CYP450_84A"/>
</dbReference>
<dbReference type="GO" id="GO:0000792">
    <property type="term" value="C:heterochromatin"/>
    <property type="evidence" value="ECO:0007669"/>
    <property type="project" value="UniProtKB-ARBA"/>
</dbReference>
<evidence type="ECO:0000259" key="23">
    <source>
        <dbReference type="Pfam" id="PF00125"/>
    </source>
</evidence>
<dbReference type="Pfam" id="PF16211">
    <property type="entry name" value="Histone_H2A_C"/>
    <property type="match status" value="1"/>
</dbReference>
<evidence type="ECO:0000256" key="6">
    <source>
        <dbReference type="ARBA" id="ARBA00010617"/>
    </source>
</evidence>
<dbReference type="GO" id="GO:0033075">
    <property type="term" value="P:isoquinoline alkaloid biosynthetic process"/>
    <property type="evidence" value="ECO:0007669"/>
    <property type="project" value="UniProtKB-ARBA"/>
</dbReference>
<comment type="function">
    <text evidence="2">Core component of nucleosome. Nucleosomes wrap and compact DNA into chromatin, limiting DNA accessibility to the cellular machineries which require DNA as a template. Histones thereby play a central role in transcription regulation, DNA repair, DNA replication and chromosomal stability. DNA accessibility is regulated via a complex set of post-translational modifications of histones, also called histone code, and nucleosome remodeling.</text>
</comment>
<dbReference type="CDD" id="cd11072">
    <property type="entry name" value="CYP71-like"/>
    <property type="match status" value="1"/>
</dbReference>
<evidence type="ECO:0000256" key="19">
    <source>
        <dbReference type="ARBA" id="ARBA00050995"/>
    </source>
</evidence>
<feature type="compositionally biased region" description="Low complexity" evidence="22">
    <location>
        <begin position="130"/>
        <end position="143"/>
    </location>
</feature>
<evidence type="ECO:0000313" key="26">
    <source>
        <dbReference type="EMBL" id="RZC53292.1"/>
    </source>
</evidence>
<sequence>MEGTAKVGKGGRKGGDRKKAVTKSAKAGLQFPVGRITRFLKKGRYAQRLGSGAPIYLAAVLEYLAAEVLELAGNAARDNKKSRIIPRHLLLAIRNDQELGKLLSGVTIASGGVLPNINSVLLPKKKDEAASTPKSPSKSTAAKSPKKKLSFGPIMRCIKFWDFEITVKSTWYNIVMPQSVPNGTIQTEYTDVKESLLQAARKAPKGMRTVLRPYFELTNAVESIVAKAIREGAIDATLDHANGWMVSKETGDVYSTNEPQSAFNSRVAFSRTCIIDSHERENCSKLPYPPGPKGLPLIGNISMMGHSTHKSLAELGQRYGGIVHLRIGKLHMVSVTAPEIARQVLQVQDSVFSDRPANGAIKYLTYDRSDMVFANYGPFLRQMRKLCVMKLFSRKREESWNAVREEVDSTIATVLRQTGSPVNVGQLAFIHSMNVTFRAAFGVSDAKADGNKDYFISILQEYSELLGALNVADFFPWLNWMDPQGLSRRLVKARKSIDEFIATIIDKHIKKTNSNGDAVDKDMVDELLAFYGKDGKKDVVHDDVKVSVSLSRDNIKGIIMDVMFGGVETVASTIEWVMTQLLHSPEDLRKVEDELNEVVGLNRRVQETDLNNLTYLKCCIKETLRLHPPVPLLLHENSQETEVAGYTIPSRSRIMINTYAICRNKDAWVDADAFKPSRFLDEGAANFKGCHFEFIPFGSGRRSRPGMQLGMYELELTLAHLLHSFSWKLPNGLEPSDMNMNDVPGLTAPREVRLVAVPSTRLNGPVNLRRKC</sequence>
<dbReference type="CDD" id="cd00074">
    <property type="entry name" value="HFD_H2A"/>
    <property type="match status" value="1"/>
</dbReference>
<dbReference type="Pfam" id="PF00125">
    <property type="entry name" value="Histone"/>
    <property type="match status" value="1"/>
</dbReference>
<evidence type="ECO:0000313" key="27">
    <source>
        <dbReference type="Proteomes" id="UP000316621"/>
    </source>
</evidence>
<dbReference type="GO" id="GO:0005783">
    <property type="term" value="C:endoplasmic reticulum"/>
    <property type="evidence" value="ECO:0007669"/>
    <property type="project" value="UniProtKB-SubCell"/>
</dbReference>
<keyword evidence="15" id="KW-0503">Monooxygenase</keyword>
<comment type="subunit">
    <text evidence="8">The nucleosome is a histone octamer containing two molecules each of H2A, H2B, H3 and H4 assembled in one H3-H4 heterotetramer and two H2A-H2B heterodimers. The octamer wraps approximately 147 bp of DNA.</text>
</comment>
<evidence type="ECO:0000256" key="11">
    <source>
        <dbReference type="ARBA" id="ARBA00022723"/>
    </source>
</evidence>
<dbReference type="GO" id="GO:0005506">
    <property type="term" value="F:iron ion binding"/>
    <property type="evidence" value="ECO:0007669"/>
    <property type="project" value="InterPro"/>
</dbReference>
<evidence type="ECO:0000256" key="1">
    <source>
        <dbReference type="ARBA" id="ARBA00001971"/>
    </source>
</evidence>
<name>A0A4Y7IZU9_PAPSO</name>
<protein>
    <recommendedName>
        <fullName evidence="21">N-methylcoclaurine 3'-monooxygenase</fullName>
        <ecNumber evidence="21">1.14.14.102</ecNumber>
    </recommendedName>
</protein>
<dbReference type="Pfam" id="PF00067">
    <property type="entry name" value="p450"/>
    <property type="match status" value="1"/>
</dbReference>
<dbReference type="GO" id="GO:0070828">
    <property type="term" value="P:heterochromatin organization"/>
    <property type="evidence" value="ECO:0007669"/>
    <property type="project" value="UniProtKB-ARBA"/>
</dbReference>
<dbReference type="GO" id="GO:0000786">
    <property type="term" value="C:nucleosome"/>
    <property type="evidence" value="ECO:0007669"/>
    <property type="project" value="UniProtKB-KW"/>
</dbReference>
<dbReference type="Gene3D" id="1.10.20.10">
    <property type="entry name" value="Histone, subunit A"/>
    <property type="match status" value="1"/>
</dbReference>
<evidence type="ECO:0000256" key="4">
    <source>
        <dbReference type="ARBA" id="ARBA00004240"/>
    </source>
</evidence>
<evidence type="ECO:0000256" key="13">
    <source>
        <dbReference type="ARBA" id="ARBA00023002"/>
    </source>
</evidence>
<keyword evidence="10" id="KW-0349">Heme</keyword>
<dbReference type="EC" id="1.14.14.102" evidence="21"/>
<keyword evidence="27" id="KW-1185">Reference proteome</keyword>
<dbReference type="InterPro" id="IPR032458">
    <property type="entry name" value="Histone_H2A_CS"/>
</dbReference>
<evidence type="ECO:0000256" key="17">
    <source>
        <dbReference type="ARBA" id="ARBA00023242"/>
    </source>
</evidence>
<evidence type="ECO:0000256" key="2">
    <source>
        <dbReference type="ARBA" id="ARBA00002001"/>
    </source>
</evidence>
<organism evidence="26 27">
    <name type="scientific">Papaver somniferum</name>
    <name type="common">Opium poppy</name>
    <dbReference type="NCBI Taxonomy" id="3469"/>
    <lineage>
        <taxon>Eukaryota</taxon>
        <taxon>Viridiplantae</taxon>
        <taxon>Streptophyta</taxon>
        <taxon>Embryophyta</taxon>
        <taxon>Tracheophyta</taxon>
        <taxon>Spermatophyta</taxon>
        <taxon>Magnoliopsida</taxon>
        <taxon>Ranunculales</taxon>
        <taxon>Papaveraceae</taxon>
        <taxon>Papaveroideae</taxon>
        <taxon>Papaver</taxon>
    </lineage>
</organism>
<dbReference type="InterPro" id="IPR032454">
    <property type="entry name" value="Histone_H2A_C"/>
</dbReference>
<evidence type="ECO:0000256" key="20">
    <source>
        <dbReference type="ARBA" id="ARBA00060652"/>
    </source>
</evidence>
<dbReference type="Gene3D" id="1.10.630.10">
    <property type="entry name" value="Cytochrome P450"/>
    <property type="match status" value="1"/>
</dbReference>
<dbReference type="SMART" id="SM00414">
    <property type="entry name" value="H2A"/>
    <property type="match status" value="1"/>
</dbReference>
<dbReference type="GO" id="GO:0003682">
    <property type="term" value="F:chromatin binding"/>
    <property type="evidence" value="ECO:0007669"/>
    <property type="project" value="UniProtKB-ARBA"/>
</dbReference>
<feature type="region of interest" description="Disordered" evidence="22">
    <location>
        <begin position="126"/>
        <end position="145"/>
    </location>
</feature>
<reference evidence="26 27" key="1">
    <citation type="journal article" date="2018" name="Science">
        <title>The opium poppy genome and morphinan production.</title>
        <authorList>
            <person name="Guo L."/>
            <person name="Winzer T."/>
            <person name="Yang X."/>
            <person name="Li Y."/>
            <person name="Ning Z."/>
            <person name="He Z."/>
            <person name="Teodor R."/>
            <person name="Lu Y."/>
            <person name="Bowser T.A."/>
            <person name="Graham I.A."/>
            <person name="Ye K."/>
        </authorList>
    </citation>
    <scope>NUCLEOTIDE SEQUENCE [LARGE SCALE GENOMIC DNA]</scope>
    <source>
        <strain evidence="27">cv. HN1</strain>
        <tissue evidence="26">Leaves</tissue>
    </source>
</reference>
<keyword evidence="17" id="KW-0539">Nucleus</keyword>
<dbReference type="Gramene" id="RZC53292">
    <property type="protein sequence ID" value="RZC53292"/>
    <property type="gene ID" value="C5167_012144"/>
</dbReference>
<evidence type="ECO:0000256" key="14">
    <source>
        <dbReference type="ARBA" id="ARBA00023004"/>
    </source>
</evidence>
<proteinExistence type="inferred from homology"/>
<dbReference type="PRINTS" id="PR00620">
    <property type="entry name" value="HISTONEH2A"/>
</dbReference>
<comment type="pathway">
    <text evidence="20">Alkaloid biosynthesis; (S)-reticuline biosynthesis; (S)-reticuline from (S)-norcoclaurine: step 3/4.</text>
</comment>
<dbReference type="Proteomes" id="UP000316621">
    <property type="component" value="Chromosome 3"/>
</dbReference>
<keyword evidence="12" id="KW-0256">Endoplasmic reticulum</keyword>
<evidence type="ECO:0000256" key="7">
    <source>
        <dbReference type="ARBA" id="ARBA00010691"/>
    </source>
</evidence>
<evidence type="ECO:0000256" key="12">
    <source>
        <dbReference type="ARBA" id="ARBA00022824"/>
    </source>
</evidence>
<dbReference type="FunFam" id="1.10.630.10:FF:000126">
    <property type="entry name" value="Predicted protein"/>
    <property type="match status" value="1"/>
</dbReference>
<dbReference type="GO" id="GO:0046982">
    <property type="term" value="F:protein heterodimerization activity"/>
    <property type="evidence" value="ECO:0007669"/>
    <property type="project" value="InterPro"/>
</dbReference>
<feature type="region of interest" description="Disordered" evidence="22">
    <location>
        <begin position="1"/>
        <end position="23"/>
    </location>
</feature>
<feature type="domain" description="PCI" evidence="24">
    <location>
        <begin position="219"/>
        <end position="248"/>
    </location>
</feature>
<evidence type="ECO:0000256" key="10">
    <source>
        <dbReference type="ARBA" id="ARBA00022617"/>
    </source>
</evidence>
<keyword evidence="14" id="KW-0408">Iron</keyword>
<dbReference type="GO" id="GO:0005634">
    <property type="term" value="C:nucleus"/>
    <property type="evidence" value="ECO:0007669"/>
    <property type="project" value="UniProtKB-SubCell"/>
</dbReference>
<dbReference type="STRING" id="3469.A0A4Y7IZU9"/>
<keyword evidence="16" id="KW-0238">DNA-binding</keyword>
<dbReference type="FunFam" id="1.10.20.10:FF:000026">
    <property type="entry name" value="Histone H2A"/>
    <property type="match status" value="1"/>
</dbReference>
<dbReference type="Pfam" id="PF01399">
    <property type="entry name" value="PCI"/>
    <property type="match status" value="1"/>
</dbReference>
<dbReference type="OMA" id="SHERENC"/>
<accession>A0A4Y7IZU9</accession>
<comment type="similarity">
    <text evidence="7">Belongs to the histone H2A family.</text>
</comment>
<evidence type="ECO:0000256" key="3">
    <source>
        <dbReference type="ARBA" id="ARBA00004123"/>
    </source>
</evidence>
<dbReference type="GO" id="GO:0050593">
    <property type="term" value="F:N-methylcoclaurine 3'-monooxygenase activity"/>
    <property type="evidence" value="ECO:0007669"/>
    <property type="project" value="UniProtKB-EC"/>
</dbReference>
<dbReference type="PANTHER" id="PTHR47945">
    <property type="entry name" value="CYTOCHROME P450 84A1-RELATED"/>
    <property type="match status" value="1"/>
</dbReference>
<evidence type="ECO:0000256" key="18">
    <source>
        <dbReference type="ARBA" id="ARBA00023269"/>
    </source>
</evidence>
<evidence type="ECO:0000256" key="16">
    <source>
        <dbReference type="ARBA" id="ARBA00023125"/>
    </source>
</evidence>
<dbReference type="InterPro" id="IPR007125">
    <property type="entry name" value="H2A/H2B/H3"/>
</dbReference>
<dbReference type="PROSITE" id="PS00046">
    <property type="entry name" value="HISTONE_H2A"/>
    <property type="match status" value="1"/>
</dbReference>
<dbReference type="InterPro" id="IPR002119">
    <property type="entry name" value="Histone_H2A"/>
</dbReference>
<dbReference type="InterPro" id="IPR001128">
    <property type="entry name" value="Cyt_P450"/>
</dbReference>
<dbReference type="GO" id="GO:0020037">
    <property type="term" value="F:heme binding"/>
    <property type="evidence" value="ECO:0007669"/>
    <property type="project" value="InterPro"/>
</dbReference>
<dbReference type="GO" id="GO:0003677">
    <property type="term" value="F:DNA binding"/>
    <property type="evidence" value="ECO:0007669"/>
    <property type="project" value="UniProtKB-KW"/>
</dbReference>